<keyword evidence="1" id="KW-0472">Membrane</keyword>
<comment type="caution">
    <text evidence="2">The sequence shown here is derived from an EMBL/GenBank/DDBJ whole genome shotgun (WGS) entry which is preliminary data.</text>
</comment>
<dbReference type="AlphaFoldDB" id="V9EN56"/>
<feature type="transmembrane region" description="Helical" evidence="1">
    <location>
        <begin position="52"/>
        <end position="74"/>
    </location>
</feature>
<evidence type="ECO:0000313" key="3">
    <source>
        <dbReference type="Proteomes" id="UP000018721"/>
    </source>
</evidence>
<feature type="transmembrane region" description="Helical" evidence="1">
    <location>
        <begin position="168"/>
        <end position="187"/>
    </location>
</feature>
<accession>V9EN56</accession>
<gene>
    <name evidence="2" type="ORF">F443_14571</name>
</gene>
<keyword evidence="1" id="KW-1133">Transmembrane helix</keyword>
<keyword evidence="3" id="KW-1185">Reference proteome</keyword>
<dbReference type="eggNOG" id="ENOG502RGK7">
    <property type="taxonomic scope" value="Eukaryota"/>
</dbReference>
<evidence type="ECO:0000256" key="1">
    <source>
        <dbReference type="SAM" id="Phobius"/>
    </source>
</evidence>
<name>V9EN56_PHYNI</name>
<keyword evidence="1" id="KW-0812">Transmembrane</keyword>
<dbReference type="HOGENOM" id="CLU_925816_0_0_1"/>
<dbReference type="OrthoDB" id="129710at2759"/>
<dbReference type="Proteomes" id="UP000018721">
    <property type="component" value="Unassembled WGS sequence"/>
</dbReference>
<organism evidence="2 3">
    <name type="scientific">Phytophthora nicotianae P1569</name>
    <dbReference type="NCBI Taxonomy" id="1317065"/>
    <lineage>
        <taxon>Eukaryota</taxon>
        <taxon>Sar</taxon>
        <taxon>Stramenopiles</taxon>
        <taxon>Oomycota</taxon>
        <taxon>Peronosporomycetes</taxon>
        <taxon>Peronosporales</taxon>
        <taxon>Peronosporaceae</taxon>
        <taxon>Phytophthora</taxon>
    </lineage>
</organism>
<feature type="transmembrane region" description="Helical" evidence="1">
    <location>
        <begin position="12"/>
        <end position="30"/>
    </location>
</feature>
<feature type="transmembrane region" description="Helical" evidence="1">
    <location>
        <begin position="86"/>
        <end position="109"/>
    </location>
</feature>
<dbReference type="EMBL" id="ANIZ01002510">
    <property type="protein sequence ID" value="ETI39908.1"/>
    <property type="molecule type" value="Genomic_DNA"/>
</dbReference>
<proteinExistence type="predicted"/>
<feature type="transmembrane region" description="Helical" evidence="1">
    <location>
        <begin position="115"/>
        <end position="135"/>
    </location>
</feature>
<protein>
    <submittedName>
        <fullName evidence="2">Uncharacterized protein</fullName>
    </submittedName>
</protein>
<sequence length="301" mass="33894">MTWMDPDAVTFFYVAVLHISCVLTMIKYATTPDRVAPDPAEHVYNLLAPPDYALSVMFPILLLFSISRFGPIALLFDYQDLTPVSILIILVGPVIFAVLVFGLIPFLLFCKLRLYLAPITLILVWAGALYCYASLESTAERMPERYRSRHATEVIQNTRGKLSVRLTLIWLSGAVIFSIIDMVQIFYGEYFGFESYVKLMGLFLAFAVAAYVQCRDPVVAWVTTWFVMVLANRTNVYEGETKKTFEKLQAAASAAAYIFEIVLILDTIEGLNEFLGKFIYRPDPDSASESDDNLNTVYGTV</sequence>
<evidence type="ECO:0000313" key="2">
    <source>
        <dbReference type="EMBL" id="ETI39908.1"/>
    </source>
</evidence>
<reference evidence="2 3" key="1">
    <citation type="submission" date="2013-11" db="EMBL/GenBank/DDBJ databases">
        <title>The Genome Sequence of Phytophthora parasitica P1569.</title>
        <authorList>
            <consortium name="The Broad Institute Genomics Platform"/>
            <person name="Russ C."/>
            <person name="Tyler B."/>
            <person name="Panabieres F."/>
            <person name="Shan W."/>
            <person name="Tripathy S."/>
            <person name="Grunwald N."/>
            <person name="Machado M."/>
            <person name="Johnson C.S."/>
            <person name="Arredondo F."/>
            <person name="Hong C."/>
            <person name="Coffey M."/>
            <person name="Young S.K."/>
            <person name="Zeng Q."/>
            <person name="Gargeya S."/>
            <person name="Fitzgerald M."/>
            <person name="Abouelleil A."/>
            <person name="Alvarado L."/>
            <person name="Chapman S.B."/>
            <person name="Gainer-Dewar J."/>
            <person name="Goldberg J."/>
            <person name="Griggs A."/>
            <person name="Gujja S."/>
            <person name="Hansen M."/>
            <person name="Howarth C."/>
            <person name="Imamovic A."/>
            <person name="Ireland A."/>
            <person name="Larimer J."/>
            <person name="McCowan C."/>
            <person name="Murphy C."/>
            <person name="Pearson M."/>
            <person name="Poon T.W."/>
            <person name="Priest M."/>
            <person name="Roberts A."/>
            <person name="Saif S."/>
            <person name="Shea T."/>
            <person name="Sykes S."/>
            <person name="Wortman J."/>
            <person name="Nusbaum C."/>
            <person name="Birren B."/>
        </authorList>
    </citation>
    <scope>NUCLEOTIDE SEQUENCE [LARGE SCALE GENOMIC DNA]</scope>
    <source>
        <strain evidence="2 3">P1569</strain>
    </source>
</reference>